<dbReference type="EMBL" id="GGEC01030691">
    <property type="protein sequence ID" value="MBX11175.1"/>
    <property type="molecule type" value="Transcribed_RNA"/>
</dbReference>
<evidence type="ECO:0000313" key="2">
    <source>
        <dbReference type="EMBL" id="MBX11175.1"/>
    </source>
</evidence>
<name>A0A2P2KZN9_RHIMU</name>
<accession>A0A2P2KZN9</accession>
<dbReference type="AlphaFoldDB" id="A0A2P2KZN9"/>
<reference evidence="2" key="1">
    <citation type="submission" date="2018-02" db="EMBL/GenBank/DDBJ databases">
        <title>Rhizophora mucronata_Transcriptome.</title>
        <authorList>
            <person name="Meera S.P."/>
            <person name="Sreeshan A."/>
            <person name="Augustine A."/>
        </authorList>
    </citation>
    <scope>NUCLEOTIDE SEQUENCE</scope>
    <source>
        <tissue evidence="2">Leaf</tissue>
    </source>
</reference>
<sequence length="65" mass="8014">MIQYIFLPPIFLLFKISFLHEIFNNYRNMHIETMGQQLELLQHQWIRKQAKIWHSTQNVKKSKSK</sequence>
<keyword evidence="1" id="KW-1133">Transmembrane helix</keyword>
<protein>
    <submittedName>
        <fullName evidence="2">Uncharacterized protein</fullName>
    </submittedName>
</protein>
<keyword evidence="1" id="KW-0472">Membrane</keyword>
<feature type="transmembrane region" description="Helical" evidence="1">
    <location>
        <begin position="6"/>
        <end position="23"/>
    </location>
</feature>
<proteinExistence type="predicted"/>
<organism evidence="2">
    <name type="scientific">Rhizophora mucronata</name>
    <name type="common">Asiatic mangrove</name>
    <dbReference type="NCBI Taxonomy" id="61149"/>
    <lineage>
        <taxon>Eukaryota</taxon>
        <taxon>Viridiplantae</taxon>
        <taxon>Streptophyta</taxon>
        <taxon>Embryophyta</taxon>
        <taxon>Tracheophyta</taxon>
        <taxon>Spermatophyta</taxon>
        <taxon>Magnoliopsida</taxon>
        <taxon>eudicotyledons</taxon>
        <taxon>Gunneridae</taxon>
        <taxon>Pentapetalae</taxon>
        <taxon>rosids</taxon>
        <taxon>fabids</taxon>
        <taxon>Malpighiales</taxon>
        <taxon>Rhizophoraceae</taxon>
        <taxon>Rhizophora</taxon>
    </lineage>
</organism>
<keyword evidence="1" id="KW-0812">Transmembrane</keyword>
<evidence type="ECO:0000256" key="1">
    <source>
        <dbReference type="SAM" id="Phobius"/>
    </source>
</evidence>